<dbReference type="SUPFAM" id="SSF56574">
    <property type="entry name" value="Serpins"/>
    <property type="match status" value="1"/>
</dbReference>
<feature type="domain" description="Serpin" evidence="5">
    <location>
        <begin position="41"/>
        <end position="410"/>
    </location>
</feature>
<dbReference type="SMART" id="SM00093">
    <property type="entry name" value="SERPIN"/>
    <property type="match status" value="1"/>
</dbReference>
<dbReference type="InterPro" id="IPR023795">
    <property type="entry name" value="Serpin_CS"/>
</dbReference>
<feature type="signal peptide" evidence="4">
    <location>
        <begin position="1"/>
        <end position="26"/>
    </location>
</feature>
<dbReference type="GO" id="GO:0005615">
    <property type="term" value="C:extracellular space"/>
    <property type="evidence" value="ECO:0007669"/>
    <property type="project" value="InterPro"/>
</dbReference>
<evidence type="ECO:0000313" key="7">
    <source>
        <dbReference type="RefSeq" id="XP_030387892.1"/>
    </source>
</evidence>
<keyword evidence="6" id="KW-1185">Reference proteome</keyword>
<sequence>MAKNWIELRTTIFLLLAASWLAGGSGTGSSGTSEANEHFALLLSTSLGVGRPQHNVAVSPILLQSALALLYAGAASESPTARELRRALQLQHLGSPGQVVLRFQELMSALKQAPPISCKMRLLSEFYTRQRYTFDFRDEFEVQAGRMGIGTNRLDFDKASTAAERINYDFLTRTNYSVGEVVSAPLLELAMEDTPFLHVSALTFSGAWAAAFDAKETERLNFFSNEHNFKLVDAMFSQHRFKYAEVQDLDARIIELPYDRSSLSLLIVYPNQVTGLTALERKLLGTNLQHLRRQLQERKVALTLPKFSLVVHNNLKETLTQLGMGKMFTDEAQFSNIFSALLSSSAPHLSTVAHTVVLEIDERGGDAGGTFFAAFGDLFRATVPLVINHPFYFVISNEDVVLLAGHIVDI</sequence>
<dbReference type="InterPro" id="IPR042178">
    <property type="entry name" value="Serpin_sf_1"/>
</dbReference>
<dbReference type="GO" id="GO:0004867">
    <property type="term" value="F:serine-type endopeptidase inhibitor activity"/>
    <property type="evidence" value="ECO:0007669"/>
    <property type="project" value="UniProtKB-KW"/>
</dbReference>
<dbReference type="Gene3D" id="3.30.497.10">
    <property type="entry name" value="Antithrombin, subunit I, domain 2"/>
    <property type="match status" value="1"/>
</dbReference>
<keyword evidence="4" id="KW-0732">Signal</keyword>
<keyword evidence="1 7" id="KW-0646">Protease inhibitor</keyword>
<comment type="similarity">
    <text evidence="3">Belongs to the serpin family.</text>
</comment>
<dbReference type="Gene3D" id="2.30.39.10">
    <property type="entry name" value="Alpha-1-antitrypsin, domain 1"/>
    <property type="match status" value="1"/>
</dbReference>
<accession>A0A6J2UKY3</accession>
<dbReference type="Pfam" id="PF00079">
    <property type="entry name" value="Serpin"/>
    <property type="match status" value="1"/>
</dbReference>
<dbReference type="GeneID" id="115634368"/>
<evidence type="ECO:0000256" key="3">
    <source>
        <dbReference type="RuleBase" id="RU000411"/>
    </source>
</evidence>
<dbReference type="PROSITE" id="PS00284">
    <property type="entry name" value="SERPIN"/>
    <property type="match status" value="1"/>
</dbReference>
<dbReference type="InterPro" id="IPR023796">
    <property type="entry name" value="Serpin_dom"/>
</dbReference>
<dbReference type="PANTHER" id="PTHR11461">
    <property type="entry name" value="SERINE PROTEASE INHIBITOR, SERPIN"/>
    <property type="match status" value="1"/>
</dbReference>
<name>A0A6J2UKY3_DROLE</name>
<dbReference type="PANTHER" id="PTHR11461:SF372">
    <property type="entry name" value="ACCESSORY GLAND PROTEIN ACP76A-RELATED"/>
    <property type="match status" value="1"/>
</dbReference>
<dbReference type="InterPro" id="IPR036186">
    <property type="entry name" value="Serpin_sf"/>
</dbReference>
<protein>
    <submittedName>
        <fullName evidence="7">Serine protease inhibitor 42Dd</fullName>
    </submittedName>
</protein>
<proteinExistence type="inferred from homology"/>
<dbReference type="Proteomes" id="UP000504634">
    <property type="component" value="Unplaced"/>
</dbReference>
<dbReference type="AlphaFoldDB" id="A0A6J2UKY3"/>
<feature type="chain" id="PRO_5026836484" evidence="4">
    <location>
        <begin position="27"/>
        <end position="410"/>
    </location>
</feature>
<keyword evidence="2 7" id="KW-0722">Serine protease inhibitor</keyword>
<evidence type="ECO:0000256" key="1">
    <source>
        <dbReference type="ARBA" id="ARBA00022690"/>
    </source>
</evidence>
<reference evidence="7" key="1">
    <citation type="submission" date="2025-08" db="UniProtKB">
        <authorList>
            <consortium name="RefSeq"/>
        </authorList>
    </citation>
    <scope>IDENTIFICATION</scope>
    <source>
        <strain evidence="7">11010-0011.00</strain>
        <tissue evidence="7">Whole body</tissue>
    </source>
</reference>
<dbReference type="InterPro" id="IPR042185">
    <property type="entry name" value="Serpin_sf_2"/>
</dbReference>
<evidence type="ECO:0000259" key="5">
    <source>
        <dbReference type="SMART" id="SM00093"/>
    </source>
</evidence>
<evidence type="ECO:0000256" key="4">
    <source>
        <dbReference type="SAM" id="SignalP"/>
    </source>
</evidence>
<gene>
    <name evidence="7" type="primary">LOC115634368</name>
</gene>
<evidence type="ECO:0000313" key="6">
    <source>
        <dbReference type="Proteomes" id="UP000504634"/>
    </source>
</evidence>
<dbReference type="OrthoDB" id="671595at2759"/>
<dbReference type="RefSeq" id="XP_030387892.1">
    <property type="nucleotide sequence ID" value="XM_030532032.1"/>
</dbReference>
<evidence type="ECO:0000256" key="2">
    <source>
        <dbReference type="ARBA" id="ARBA00022900"/>
    </source>
</evidence>
<organism evidence="6 7">
    <name type="scientific">Drosophila lebanonensis</name>
    <name type="common">Fruit fly</name>
    <name type="synonym">Scaptodrosophila lebanonensis</name>
    <dbReference type="NCBI Taxonomy" id="7225"/>
    <lineage>
        <taxon>Eukaryota</taxon>
        <taxon>Metazoa</taxon>
        <taxon>Ecdysozoa</taxon>
        <taxon>Arthropoda</taxon>
        <taxon>Hexapoda</taxon>
        <taxon>Insecta</taxon>
        <taxon>Pterygota</taxon>
        <taxon>Neoptera</taxon>
        <taxon>Endopterygota</taxon>
        <taxon>Diptera</taxon>
        <taxon>Brachycera</taxon>
        <taxon>Muscomorpha</taxon>
        <taxon>Ephydroidea</taxon>
        <taxon>Drosophilidae</taxon>
        <taxon>Scaptodrosophila</taxon>
    </lineage>
</organism>
<dbReference type="InterPro" id="IPR000215">
    <property type="entry name" value="Serpin_fam"/>
</dbReference>